<evidence type="ECO:0000313" key="4">
    <source>
        <dbReference type="EMBL" id="RDH85506.1"/>
    </source>
</evidence>
<dbReference type="InterPro" id="IPR043128">
    <property type="entry name" value="Rev_trsase/Diguanyl_cyclase"/>
</dbReference>
<name>A0A370DMZ2_9GAMM</name>
<dbReference type="InterPro" id="IPR000160">
    <property type="entry name" value="GGDEF_dom"/>
</dbReference>
<feature type="transmembrane region" description="Helical" evidence="2">
    <location>
        <begin position="41"/>
        <end position="61"/>
    </location>
</feature>
<dbReference type="PANTHER" id="PTHR45138">
    <property type="entry name" value="REGULATORY COMPONENTS OF SENSORY TRANSDUCTION SYSTEM"/>
    <property type="match status" value="1"/>
</dbReference>
<evidence type="ECO:0000313" key="5">
    <source>
        <dbReference type="Proteomes" id="UP000254771"/>
    </source>
</evidence>
<keyword evidence="2" id="KW-1133">Transmembrane helix</keyword>
<dbReference type="EMBL" id="QFXE01000013">
    <property type="protein sequence ID" value="RDH85506.1"/>
    <property type="molecule type" value="Genomic_DNA"/>
</dbReference>
<feature type="transmembrane region" description="Helical" evidence="2">
    <location>
        <begin position="145"/>
        <end position="167"/>
    </location>
</feature>
<sequence length="387" mass="42661">MASNENIITGLTELWSLTRFDGAELSDFAESMMFHDTRKGIVILGLVSMFLLAASASVYALLGYDTIYIYSCVVLAALAFHVSVSARSVQEIRVLYLLGMTLLVVNGVAFVLLAHHTGSFNAALFASVILLFLLMPLVPWGLREAMLIVLLVYAVFTLSTLSVQGRFDQETLWMLQFSMIAAGGTTLIVIGRSILVRRDDIKARFELVKAHDRMTLLSLKDPLTGAWNRRFLEEKFSEIKSSYQKAGNGMRLALIDIDNFKALNDNQGHDYGDLVLRRLVTDYLALFSGREHLIRMGGDEFLLVMADDAPVDLVDQGARALRTDPQLFSASADTQANVSVGLLSIPAETEVTLQDAYRAADKALYQAKACKDREAQQCSLVAAVLES</sequence>
<dbReference type="GO" id="GO:0043709">
    <property type="term" value="P:cell adhesion involved in single-species biofilm formation"/>
    <property type="evidence" value="ECO:0007669"/>
    <property type="project" value="TreeGrafter"/>
</dbReference>
<evidence type="ECO:0000256" key="2">
    <source>
        <dbReference type="SAM" id="Phobius"/>
    </source>
</evidence>
<feature type="transmembrane region" description="Helical" evidence="2">
    <location>
        <begin position="67"/>
        <end position="87"/>
    </location>
</feature>
<dbReference type="EC" id="2.7.7.65" evidence="1"/>
<dbReference type="GO" id="GO:0052621">
    <property type="term" value="F:diguanylate cyclase activity"/>
    <property type="evidence" value="ECO:0007669"/>
    <property type="project" value="UniProtKB-EC"/>
</dbReference>
<dbReference type="Proteomes" id="UP000254771">
    <property type="component" value="Unassembled WGS sequence"/>
</dbReference>
<dbReference type="GO" id="GO:0005886">
    <property type="term" value="C:plasma membrane"/>
    <property type="evidence" value="ECO:0007669"/>
    <property type="project" value="TreeGrafter"/>
</dbReference>
<dbReference type="SMART" id="SM00267">
    <property type="entry name" value="GGDEF"/>
    <property type="match status" value="1"/>
</dbReference>
<feature type="transmembrane region" description="Helical" evidence="2">
    <location>
        <begin position="120"/>
        <end position="138"/>
    </location>
</feature>
<dbReference type="AlphaFoldDB" id="A0A370DMZ2"/>
<feature type="transmembrane region" description="Helical" evidence="2">
    <location>
        <begin position="173"/>
        <end position="195"/>
    </location>
</feature>
<feature type="transmembrane region" description="Helical" evidence="2">
    <location>
        <begin position="94"/>
        <end position="114"/>
    </location>
</feature>
<dbReference type="CDD" id="cd01949">
    <property type="entry name" value="GGDEF"/>
    <property type="match status" value="1"/>
</dbReference>
<keyword evidence="5" id="KW-1185">Reference proteome</keyword>
<keyword evidence="2" id="KW-0472">Membrane</keyword>
<proteinExistence type="predicted"/>
<reference evidence="4 5" key="1">
    <citation type="journal article" date="2018" name="ISME J.">
        <title>Endosymbiont genomes yield clues of tubeworm success.</title>
        <authorList>
            <person name="Li Y."/>
            <person name="Liles M.R."/>
            <person name="Halanych K.M."/>
        </authorList>
    </citation>
    <scope>NUCLEOTIDE SEQUENCE [LARGE SCALE GENOMIC DNA]</scope>
    <source>
        <strain evidence="4">A1462</strain>
    </source>
</reference>
<dbReference type="GO" id="GO:1902201">
    <property type="term" value="P:negative regulation of bacterial-type flagellum-dependent cell motility"/>
    <property type="evidence" value="ECO:0007669"/>
    <property type="project" value="TreeGrafter"/>
</dbReference>
<dbReference type="SUPFAM" id="SSF55073">
    <property type="entry name" value="Nucleotide cyclase"/>
    <property type="match status" value="1"/>
</dbReference>
<dbReference type="PANTHER" id="PTHR45138:SF24">
    <property type="entry name" value="DIGUANYLATE CYCLASE DGCC-RELATED"/>
    <property type="match status" value="1"/>
</dbReference>
<dbReference type="Pfam" id="PF00990">
    <property type="entry name" value="GGDEF"/>
    <property type="match status" value="1"/>
</dbReference>
<feature type="domain" description="GGDEF" evidence="3">
    <location>
        <begin position="248"/>
        <end position="381"/>
    </location>
</feature>
<evidence type="ECO:0000259" key="3">
    <source>
        <dbReference type="PROSITE" id="PS50887"/>
    </source>
</evidence>
<dbReference type="NCBIfam" id="TIGR00254">
    <property type="entry name" value="GGDEF"/>
    <property type="match status" value="1"/>
</dbReference>
<dbReference type="InterPro" id="IPR050469">
    <property type="entry name" value="Diguanylate_Cyclase"/>
</dbReference>
<dbReference type="PROSITE" id="PS50887">
    <property type="entry name" value="GGDEF"/>
    <property type="match status" value="1"/>
</dbReference>
<protein>
    <recommendedName>
        <fullName evidence="1">diguanylate cyclase</fullName>
        <ecNumber evidence="1">2.7.7.65</ecNumber>
    </recommendedName>
</protein>
<organism evidence="4 5">
    <name type="scientific">endosymbiont of Escarpia spicata</name>
    <dbReference type="NCBI Taxonomy" id="2200908"/>
    <lineage>
        <taxon>Bacteria</taxon>
        <taxon>Pseudomonadati</taxon>
        <taxon>Pseudomonadota</taxon>
        <taxon>Gammaproteobacteria</taxon>
        <taxon>sulfur-oxidizing symbionts</taxon>
    </lineage>
</organism>
<comment type="caution">
    <text evidence="4">The sequence shown here is derived from an EMBL/GenBank/DDBJ whole genome shotgun (WGS) entry which is preliminary data.</text>
</comment>
<accession>A0A370DMZ2</accession>
<dbReference type="Gene3D" id="3.30.70.270">
    <property type="match status" value="1"/>
</dbReference>
<keyword evidence="2" id="KW-0812">Transmembrane</keyword>
<dbReference type="InterPro" id="IPR029787">
    <property type="entry name" value="Nucleotide_cyclase"/>
</dbReference>
<evidence type="ECO:0000256" key="1">
    <source>
        <dbReference type="ARBA" id="ARBA00012528"/>
    </source>
</evidence>
<gene>
    <name evidence="4" type="ORF">DIZ78_11245</name>
</gene>